<keyword evidence="3" id="KW-0808">Transferase</keyword>
<name>A0ABT9FZ17_LEPDI</name>
<dbReference type="RefSeq" id="WP_305748029.1">
    <property type="nucleotide sequence ID" value="NZ_JAUZEE010000001.1"/>
</dbReference>
<dbReference type="Pfam" id="PF08241">
    <property type="entry name" value="Methyltransf_11"/>
    <property type="match status" value="1"/>
</dbReference>
<sequence length="282" mass="30936">MAKESSIIGIDHWLTTPPGRYLVAWEQARLDLLVSNLFGYHAVQLGWPALQGLRCNRMSHRWLVTDGSGDLGLAARAPEPVDETAIFPPSPLPLSVLAEYDALPFPSNSLDLVVLPHTLELAADPHETLREVERVLMPEGRVIILGFNPASLWGAYKAGTDVAARVGWMQPSVPGGTELIGWRRLRDWLRLLGFEHEGGQFGCWRPPLASSTWLERTAWLDQAGARWWPVLGSAYVMVAVKRVRAMRLVGKAWKRKAASQTASQTAPAAVASRHGGAGNGRC</sequence>
<dbReference type="SUPFAM" id="SSF53335">
    <property type="entry name" value="S-adenosyl-L-methionine-dependent methyltransferases"/>
    <property type="match status" value="1"/>
</dbReference>
<feature type="domain" description="Methyltransferase type 11" evidence="2">
    <location>
        <begin position="96"/>
        <end position="144"/>
    </location>
</feature>
<keyword evidence="4" id="KW-1185">Reference proteome</keyword>
<feature type="region of interest" description="Disordered" evidence="1">
    <location>
        <begin position="260"/>
        <end position="282"/>
    </location>
</feature>
<reference evidence="3 4" key="1">
    <citation type="submission" date="2023-08" db="EMBL/GenBank/DDBJ databases">
        <authorList>
            <person name="Roldan D.M."/>
            <person name="Menes R.J."/>
        </authorList>
    </citation>
    <scope>NUCLEOTIDE SEQUENCE [LARGE SCALE GENOMIC DNA]</scope>
    <source>
        <strain evidence="3 4">CCM 2812</strain>
    </source>
</reference>
<protein>
    <submittedName>
        <fullName evidence="3">Methyltransferase domain-containing protein</fullName>
    </submittedName>
</protein>
<dbReference type="Gene3D" id="3.40.50.150">
    <property type="entry name" value="Vaccinia Virus protein VP39"/>
    <property type="match status" value="1"/>
</dbReference>
<evidence type="ECO:0000256" key="1">
    <source>
        <dbReference type="SAM" id="MobiDB-lite"/>
    </source>
</evidence>
<dbReference type="Proteomes" id="UP001235760">
    <property type="component" value="Unassembled WGS sequence"/>
</dbReference>
<dbReference type="InterPro" id="IPR013216">
    <property type="entry name" value="Methyltransf_11"/>
</dbReference>
<comment type="caution">
    <text evidence="3">The sequence shown here is derived from an EMBL/GenBank/DDBJ whole genome shotgun (WGS) entry which is preliminary data.</text>
</comment>
<dbReference type="EMBL" id="JAUZEE010000001">
    <property type="protein sequence ID" value="MDP4299480.1"/>
    <property type="molecule type" value="Genomic_DNA"/>
</dbReference>
<dbReference type="GO" id="GO:0032259">
    <property type="term" value="P:methylation"/>
    <property type="evidence" value="ECO:0007669"/>
    <property type="project" value="UniProtKB-KW"/>
</dbReference>
<accession>A0ABT9FZ17</accession>
<organism evidence="3 4">
    <name type="scientific">Leptothrix discophora</name>
    <dbReference type="NCBI Taxonomy" id="89"/>
    <lineage>
        <taxon>Bacteria</taxon>
        <taxon>Pseudomonadati</taxon>
        <taxon>Pseudomonadota</taxon>
        <taxon>Betaproteobacteria</taxon>
        <taxon>Burkholderiales</taxon>
        <taxon>Sphaerotilaceae</taxon>
        <taxon>Leptothrix</taxon>
    </lineage>
</organism>
<evidence type="ECO:0000313" key="4">
    <source>
        <dbReference type="Proteomes" id="UP001235760"/>
    </source>
</evidence>
<feature type="compositionally biased region" description="Low complexity" evidence="1">
    <location>
        <begin position="260"/>
        <end position="272"/>
    </location>
</feature>
<proteinExistence type="predicted"/>
<dbReference type="InterPro" id="IPR029063">
    <property type="entry name" value="SAM-dependent_MTases_sf"/>
</dbReference>
<evidence type="ECO:0000259" key="2">
    <source>
        <dbReference type="Pfam" id="PF08241"/>
    </source>
</evidence>
<keyword evidence="3" id="KW-0489">Methyltransferase</keyword>
<dbReference type="GO" id="GO:0008168">
    <property type="term" value="F:methyltransferase activity"/>
    <property type="evidence" value="ECO:0007669"/>
    <property type="project" value="UniProtKB-KW"/>
</dbReference>
<evidence type="ECO:0000313" key="3">
    <source>
        <dbReference type="EMBL" id="MDP4299480.1"/>
    </source>
</evidence>
<gene>
    <name evidence="3" type="ORF">Q8X39_02430</name>
</gene>